<dbReference type="Proteomes" id="UP000609064">
    <property type="component" value="Unassembled WGS sequence"/>
</dbReference>
<dbReference type="RefSeq" id="WP_188765528.1">
    <property type="nucleotide sequence ID" value="NZ_BMKK01000003.1"/>
</dbReference>
<dbReference type="PANTHER" id="PTHR16026:SF0">
    <property type="entry name" value="CARTILAGE ACIDIC PROTEIN 1"/>
    <property type="match status" value="1"/>
</dbReference>
<dbReference type="InterPro" id="IPR013517">
    <property type="entry name" value="FG-GAP"/>
</dbReference>
<dbReference type="PROSITE" id="PS51257">
    <property type="entry name" value="PROKAR_LIPOPROTEIN"/>
    <property type="match status" value="1"/>
</dbReference>
<evidence type="ECO:0000256" key="1">
    <source>
        <dbReference type="ARBA" id="ARBA00022729"/>
    </source>
</evidence>
<dbReference type="Gene3D" id="2.130.10.130">
    <property type="entry name" value="Integrin alpha, N-terminal"/>
    <property type="match status" value="4"/>
</dbReference>
<dbReference type="AlphaFoldDB" id="A0A916YN22"/>
<dbReference type="SUPFAM" id="SSF69318">
    <property type="entry name" value="Integrin alpha N-terminal domain"/>
    <property type="match status" value="3"/>
</dbReference>
<dbReference type="InterPro" id="IPR011519">
    <property type="entry name" value="UnbV_ASPIC"/>
</dbReference>
<dbReference type="Pfam" id="PF07593">
    <property type="entry name" value="UnbV_ASPIC"/>
    <property type="match status" value="1"/>
</dbReference>
<reference evidence="3" key="2">
    <citation type="submission" date="2020-09" db="EMBL/GenBank/DDBJ databases">
        <authorList>
            <person name="Sun Q."/>
            <person name="Zhou Y."/>
        </authorList>
    </citation>
    <scope>NUCLEOTIDE SEQUENCE</scope>
    <source>
        <strain evidence="3">CGMCC 1.15958</strain>
    </source>
</reference>
<dbReference type="PANTHER" id="PTHR16026">
    <property type="entry name" value="CARTILAGE ACIDIC PROTEIN 1"/>
    <property type="match status" value="1"/>
</dbReference>
<dbReference type="Pfam" id="PF13517">
    <property type="entry name" value="FG-GAP_3"/>
    <property type="match status" value="4"/>
</dbReference>
<keyword evidence="4" id="KW-1185">Reference proteome</keyword>
<evidence type="ECO:0000313" key="3">
    <source>
        <dbReference type="EMBL" id="GGD52494.1"/>
    </source>
</evidence>
<reference evidence="3" key="1">
    <citation type="journal article" date="2014" name="Int. J. Syst. Evol. Microbiol.">
        <title>Complete genome sequence of Corynebacterium casei LMG S-19264T (=DSM 44701T), isolated from a smear-ripened cheese.</title>
        <authorList>
            <consortium name="US DOE Joint Genome Institute (JGI-PGF)"/>
            <person name="Walter F."/>
            <person name="Albersmeier A."/>
            <person name="Kalinowski J."/>
            <person name="Ruckert C."/>
        </authorList>
    </citation>
    <scope>NUCLEOTIDE SEQUENCE</scope>
    <source>
        <strain evidence="3">CGMCC 1.15958</strain>
    </source>
</reference>
<evidence type="ECO:0000313" key="4">
    <source>
        <dbReference type="Proteomes" id="UP000609064"/>
    </source>
</evidence>
<dbReference type="InterPro" id="IPR027039">
    <property type="entry name" value="Crtac1"/>
</dbReference>
<keyword evidence="1" id="KW-0732">Signal</keyword>
<dbReference type="InterPro" id="IPR028994">
    <property type="entry name" value="Integrin_alpha_N"/>
</dbReference>
<dbReference type="EMBL" id="BMKK01000003">
    <property type="protein sequence ID" value="GGD52494.1"/>
    <property type="molecule type" value="Genomic_DNA"/>
</dbReference>
<name>A0A916YN22_9BACT</name>
<proteinExistence type="predicted"/>
<organism evidence="3 4">
    <name type="scientific">Emticicia aquatilis</name>
    <dbReference type="NCBI Taxonomy" id="1537369"/>
    <lineage>
        <taxon>Bacteria</taxon>
        <taxon>Pseudomonadati</taxon>
        <taxon>Bacteroidota</taxon>
        <taxon>Cytophagia</taxon>
        <taxon>Cytophagales</taxon>
        <taxon>Leadbetterellaceae</taxon>
        <taxon>Emticicia</taxon>
    </lineage>
</organism>
<comment type="caution">
    <text evidence="3">The sequence shown here is derived from an EMBL/GenBank/DDBJ whole genome shotgun (WGS) entry which is preliminary data.</text>
</comment>
<feature type="domain" description="ASPIC/UnbV" evidence="2">
    <location>
        <begin position="527"/>
        <end position="587"/>
    </location>
</feature>
<sequence>MKFLLTISILIAFLSGCGHKSDKLFEKVSSSATNIDFINSLKANEKLNAFTFTNFYNGGGVGIGDFNNDGLEDVFFTGNQASCELYLNKGNFKFEKVTKTAGLTTNRWCNGVSVVDINNDGWDDLYISVAYHPTMSETRNLLFINQKTKNPTFKEQAAAYGLDDAGYTTQAAFLDYDTDGDLDVFLLSTSPDTQNPSYLRPRVDDGSHPSTSKLFQNNGLVDGHPVFKDVSKEAGILYEGLGLGVVVSDYNNDNLPDIYCSNDFLSSDVLYQNNGNGTFTNVLKEAMPHTAMSGMGVDAADINQDGKVDIFQLDMLPEENERQKQMLGKHDYDKKEMSIKPPYNFQLQYMRNMLQVNLGNRGGIPQFSENGLLAGVAKTDWSWSTLLCDLDNDRLKDIFISNGYRKNVTDLDFISYYRSQGMFGSNEAREENRLKLLEKVPEIQLKNYAYRNKNNLDFENVSDTWGLDELSYANGSAVADLDNDGDLDLIVNNIDSEASIFRNNTEKQTQNQSLKIQFIGQKSNINGIGAKVSAWINGEQLYFEHFPVRGYLSSMSKNIVIGKGNAKRIDSLIVTWPDGKVQKKVNIDNSIKTLTLNYADAKERVKQHFKTNPIFQLVENVFDYEHKESNFNDFNELATLHKMLSRFGPAVTKADVNGDSLEDIAIGGAYMGNETQIYTQTKQGKFEKIMEIPTSKYIEVGAIHFFDADQDGDKDLILAGGGCERPMETAEAFQPQLWKNDGKGKFTLANDLPKLNVSSHVVETFDFDNDADLDIFIGGRIIPNQYPTNPKSYILRNDKGKFTDITQQVAPFLQNLGMVCDAVVIDIDKDNFKELVLVGEWMPLTILKNNRGKFSLQQKEHTEGWWNKVQAADINNDGLLDLVLGNEGKNSFYQANAQEPVTLLAKDFDSNGRIDPIMGQYIKGKLYPIHPRENLNLQINSFRKKYTTYKDYSSVIFDDLFSETEKDGVIRKEAYELTSSIAINNGKGDFNLAKLPWQAQQSPIFSIITEDFNHDGNIDLLLGGNFFANEAHQGRQDASRGTILLGDGKGGFSVVNYETSGLNLISDVRNAIFINKSKTLLVLANSGKSQIYKLSSSAEVFKK</sequence>
<gene>
    <name evidence="3" type="ORF">GCM10011514_15880</name>
</gene>
<accession>A0A916YN22</accession>
<evidence type="ECO:0000259" key="2">
    <source>
        <dbReference type="Pfam" id="PF07593"/>
    </source>
</evidence>
<protein>
    <recommendedName>
        <fullName evidence="2">ASPIC/UnbV domain-containing protein</fullName>
    </recommendedName>
</protein>